<protein>
    <submittedName>
        <fullName evidence="4">Uncharacterized protein</fullName>
    </submittedName>
</protein>
<reference evidence="4" key="3">
    <citation type="submission" date="2015-04" db="UniProtKB">
        <authorList>
            <consortium name="EnsemblPlants"/>
        </authorList>
    </citation>
    <scope>IDENTIFICATION</scope>
</reference>
<evidence type="ECO:0000313" key="4">
    <source>
        <dbReference type="EnsemblPlants" id="LPERR05G15850.11"/>
    </source>
</evidence>
<dbReference type="InterPro" id="IPR023534">
    <property type="entry name" value="Rof/RNase_P-like"/>
</dbReference>
<dbReference type="Proteomes" id="UP000032180">
    <property type="component" value="Chromosome 5"/>
</dbReference>
<sequence length="333" mass="37686">MHFKKRTLEALQQRYAAAKAKKLQEEHPKSQTKNNDNTPKPKFDASRKGKASEFTPSQTSAQLPSKKGAETNPVYSELSFAPHDNLLLGSISDLDSTDVVHNVVYDIIQKGGDAGKITKGAKKLKLEKGILLDNYVHRGPRLVDAQAKSLLIHSKRSKRHMSLKQHKKCGSFDLPETLRKFDFYKPMHEMWKEYIKELTKTTPKKLLSENLLSADLHGALVIGDYKLKRTCIFNYFVVADIILYGFVVSTVAECKSASYQGVCGIMIRETAETFGLISEDNRFRVVPKAGSVFILQADCWKVTLIGDKLSPREKLKENQRQQRQVYYKYGSAI</sequence>
<dbReference type="GO" id="GO:0006364">
    <property type="term" value="P:rRNA processing"/>
    <property type="evidence" value="ECO:0007669"/>
    <property type="project" value="TreeGrafter"/>
</dbReference>
<feature type="compositionally biased region" description="Polar residues" evidence="3">
    <location>
        <begin position="54"/>
        <end position="63"/>
    </location>
</feature>
<evidence type="ECO:0000256" key="3">
    <source>
        <dbReference type="SAM" id="MobiDB-lite"/>
    </source>
</evidence>
<dbReference type="PANTHER" id="PTHR13348">
    <property type="entry name" value="RIBONUCLEASE P SUBUNIT P29"/>
    <property type="match status" value="1"/>
</dbReference>
<dbReference type="GO" id="GO:0001682">
    <property type="term" value="P:tRNA 5'-leader removal"/>
    <property type="evidence" value="ECO:0007669"/>
    <property type="project" value="InterPro"/>
</dbReference>
<accession>A0A0D9WHK9</accession>
<reference evidence="5" key="2">
    <citation type="submission" date="2013-12" db="EMBL/GenBank/DDBJ databases">
        <authorList>
            <person name="Yu Y."/>
            <person name="Lee S."/>
            <person name="de Baynast K."/>
            <person name="Wissotski M."/>
            <person name="Liu L."/>
            <person name="Talag J."/>
            <person name="Goicoechea J."/>
            <person name="Angelova A."/>
            <person name="Jetty R."/>
            <person name="Kudrna D."/>
            <person name="Golser W."/>
            <person name="Rivera L."/>
            <person name="Zhang J."/>
            <person name="Wing R."/>
        </authorList>
    </citation>
    <scope>NUCLEOTIDE SEQUENCE</scope>
</reference>
<dbReference type="GO" id="GO:0030677">
    <property type="term" value="C:ribonuclease P complex"/>
    <property type="evidence" value="ECO:0007669"/>
    <property type="project" value="InterPro"/>
</dbReference>
<reference evidence="4 5" key="1">
    <citation type="submission" date="2012-08" db="EMBL/GenBank/DDBJ databases">
        <title>Oryza genome evolution.</title>
        <authorList>
            <person name="Wing R.A."/>
        </authorList>
    </citation>
    <scope>NUCLEOTIDE SEQUENCE</scope>
</reference>
<dbReference type="InterPro" id="IPR002730">
    <property type="entry name" value="Rpp29/RNP1"/>
</dbReference>
<evidence type="ECO:0000313" key="5">
    <source>
        <dbReference type="Proteomes" id="UP000032180"/>
    </source>
</evidence>
<dbReference type="GO" id="GO:0033204">
    <property type="term" value="F:ribonuclease P RNA binding"/>
    <property type="evidence" value="ECO:0007669"/>
    <property type="project" value="InterPro"/>
</dbReference>
<comment type="subcellular location">
    <subcellularLocation>
        <location evidence="1">Nucleus</location>
    </subcellularLocation>
</comment>
<evidence type="ECO:0000256" key="2">
    <source>
        <dbReference type="ARBA" id="ARBA00006181"/>
    </source>
</evidence>
<evidence type="ECO:0000256" key="1">
    <source>
        <dbReference type="ARBA" id="ARBA00004123"/>
    </source>
</evidence>
<dbReference type="PANTHER" id="PTHR13348:SF0">
    <property type="entry name" value="RIBONUCLEASE P PROTEIN SUBUNIT P29"/>
    <property type="match status" value="1"/>
</dbReference>
<dbReference type="Gene3D" id="2.30.30.210">
    <property type="entry name" value="Ribonuclease P/MRP, subunit p29"/>
    <property type="match status" value="1"/>
</dbReference>
<dbReference type="AlphaFoldDB" id="A0A0D9WHK9"/>
<dbReference type="GO" id="GO:0005634">
    <property type="term" value="C:nucleus"/>
    <property type="evidence" value="ECO:0007669"/>
    <property type="project" value="UniProtKB-SubCell"/>
</dbReference>
<feature type="region of interest" description="Disordered" evidence="3">
    <location>
        <begin position="14"/>
        <end position="70"/>
    </location>
</feature>
<keyword evidence="5" id="KW-1185">Reference proteome</keyword>
<proteinExistence type="inferred from homology"/>
<dbReference type="SMART" id="SM00538">
    <property type="entry name" value="POP4"/>
    <property type="match status" value="1"/>
</dbReference>
<organism evidence="4 5">
    <name type="scientific">Leersia perrieri</name>
    <dbReference type="NCBI Taxonomy" id="77586"/>
    <lineage>
        <taxon>Eukaryota</taxon>
        <taxon>Viridiplantae</taxon>
        <taxon>Streptophyta</taxon>
        <taxon>Embryophyta</taxon>
        <taxon>Tracheophyta</taxon>
        <taxon>Spermatophyta</taxon>
        <taxon>Magnoliopsida</taxon>
        <taxon>Liliopsida</taxon>
        <taxon>Poales</taxon>
        <taxon>Poaceae</taxon>
        <taxon>BOP clade</taxon>
        <taxon>Oryzoideae</taxon>
        <taxon>Oryzeae</taxon>
        <taxon>Oryzinae</taxon>
        <taxon>Leersia</taxon>
    </lineage>
</organism>
<dbReference type="Pfam" id="PF01868">
    <property type="entry name" value="RNase_P-MRP_p29"/>
    <property type="match status" value="1"/>
</dbReference>
<dbReference type="EnsemblPlants" id="LPERR05G15850.11">
    <property type="protein sequence ID" value="LPERR05G15850.11"/>
    <property type="gene ID" value="LPERR05G15850"/>
</dbReference>
<name>A0A0D9WHK9_9ORYZ</name>
<dbReference type="InterPro" id="IPR016848">
    <property type="entry name" value="RNase_P/MRP_Rpp29-subunit"/>
</dbReference>
<feature type="compositionally biased region" description="Basic and acidic residues" evidence="3">
    <location>
        <begin position="39"/>
        <end position="51"/>
    </location>
</feature>
<comment type="similarity">
    <text evidence="2">Belongs to the eukaryotic/archaeal RNase P protein component 1 family.</text>
</comment>
<dbReference type="GO" id="GO:0000172">
    <property type="term" value="C:ribonuclease MRP complex"/>
    <property type="evidence" value="ECO:0007669"/>
    <property type="project" value="InterPro"/>
</dbReference>
<dbReference type="InterPro" id="IPR036980">
    <property type="entry name" value="RNase_P/MRP_Rpp29_sf"/>
</dbReference>
<dbReference type="Gramene" id="LPERR05G15850.11">
    <property type="protein sequence ID" value="LPERR05G15850.11"/>
    <property type="gene ID" value="LPERR05G15850"/>
</dbReference>
<dbReference type="SUPFAM" id="SSF101744">
    <property type="entry name" value="Rof/RNase P subunit-like"/>
    <property type="match status" value="1"/>
</dbReference>